<feature type="transmembrane region" description="Helical" evidence="1">
    <location>
        <begin position="97"/>
        <end position="121"/>
    </location>
</feature>
<keyword evidence="1" id="KW-1133">Transmembrane helix</keyword>
<evidence type="ECO:0000313" key="2">
    <source>
        <dbReference type="EMBL" id="KOR75630.1"/>
    </source>
</evidence>
<organism evidence="2 3">
    <name type="scientific">Candidatus Phytoplasma pruni</name>
    <dbReference type="NCBI Taxonomy" id="479893"/>
    <lineage>
        <taxon>Bacteria</taxon>
        <taxon>Bacillati</taxon>
        <taxon>Mycoplasmatota</taxon>
        <taxon>Mollicutes</taxon>
        <taxon>Acholeplasmatales</taxon>
        <taxon>Acholeplasmataceae</taxon>
        <taxon>Candidatus Phytoplasma</taxon>
        <taxon>16SrIII (X-disease group)</taxon>
    </lineage>
</organism>
<evidence type="ECO:0000313" key="3">
    <source>
        <dbReference type="Proteomes" id="UP000037386"/>
    </source>
</evidence>
<protein>
    <submittedName>
        <fullName evidence="2">Putative thiamine transporter protein, ThiA/YuaJ family</fullName>
    </submittedName>
</protein>
<gene>
    <name evidence="2" type="ORF">CPX_001326</name>
</gene>
<dbReference type="STRING" id="479893.CPX_001326"/>
<comment type="caution">
    <text evidence="2">The sequence shown here is derived from an EMBL/GenBank/DDBJ whole genome shotgun (WGS) entry which is preliminary data.</text>
</comment>
<sequence length="227" mass="27071">MVKKQTGKFILRKIIIISIFISMSIMLDYFQKWFLPFLTLPFGGQIFKLSFLVLFLSGFVLGFKNGLTVNCFYILFHLLKSYAYIISTKEVYQLGWFYFSLTLLFDYLIYDLSVSLSGLFYKNDFNQLKNKKTILISLFTVVFLRILSTSLSTYFVYFQRINPSQKDLFFWRFLYSLKEKGQAWEFCLFFSSFLFIIYYVIGSILIIFLAPKLEYVLEKYSLEKINF</sequence>
<keyword evidence="1" id="KW-0472">Membrane</keyword>
<dbReference type="AlphaFoldDB" id="A0A0M1N0R7"/>
<reference evidence="3" key="1">
    <citation type="submission" date="2015-05" db="EMBL/GenBank/DDBJ databases">
        <title>Draft genome sequence of 'Candidatus Phytoplasma Pruni' strain CX, a plant pathogenic bacterium.</title>
        <authorList>
            <person name="Lee I.-M."/>
            <person name="Bottner-Parker K.D."/>
            <person name="Shao J."/>
            <person name="Gundersen-Rindal D.E."/>
            <person name="Zhao Y."/>
            <person name="Davis R.E."/>
        </authorList>
    </citation>
    <scope>NUCLEOTIDE SEQUENCE [LARGE SCALE GENOMIC DNA]</scope>
    <source>
        <strain evidence="3">CX</strain>
    </source>
</reference>
<dbReference type="Gene3D" id="1.10.1760.20">
    <property type="match status" value="1"/>
</dbReference>
<dbReference type="Proteomes" id="UP000037386">
    <property type="component" value="Unassembled WGS sequence"/>
</dbReference>
<feature type="transmembrane region" description="Helical" evidence="1">
    <location>
        <begin position="133"/>
        <end position="157"/>
    </location>
</feature>
<dbReference type="PATRIC" id="fig|479893.3.peg.105"/>
<name>A0A0M1N0R7_9MOLU</name>
<accession>A0A0M1N0R7</accession>
<dbReference type="EMBL" id="LHCF01000002">
    <property type="protein sequence ID" value="KOR75630.1"/>
    <property type="molecule type" value="Genomic_DNA"/>
</dbReference>
<feature type="transmembrane region" description="Helical" evidence="1">
    <location>
        <begin position="183"/>
        <end position="210"/>
    </location>
</feature>
<dbReference type="RefSeq" id="WP_017191571.1">
    <property type="nucleotide sequence ID" value="NZ_LHCF01000002.1"/>
</dbReference>
<proteinExistence type="predicted"/>
<evidence type="ECO:0000256" key="1">
    <source>
        <dbReference type="SAM" id="Phobius"/>
    </source>
</evidence>
<keyword evidence="1" id="KW-0812">Transmembrane</keyword>
<feature type="transmembrane region" description="Helical" evidence="1">
    <location>
        <begin position="9"/>
        <end position="27"/>
    </location>
</feature>